<proteinExistence type="predicted"/>
<keyword evidence="3" id="KW-1185">Reference proteome</keyword>
<feature type="region of interest" description="Disordered" evidence="1">
    <location>
        <begin position="1"/>
        <end position="47"/>
    </location>
</feature>
<sequence>MPRDKKIIHRATSDVEDEVLSEEEGGTSVPPPIEKNECSTIQDSNDLTEERKKHLKDAILKRTQALKQQRERDRQQRVSSTQNK</sequence>
<feature type="region of interest" description="Disordered" evidence="1">
    <location>
        <begin position="65"/>
        <end position="84"/>
    </location>
</feature>
<protein>
    <submittedName>
        <fullName evidence="2">Uncharacterized protein</fullName>
    </submittedName>
</protein>
<feature type="compositionally biased region" description="Acidic residues" evidence="1">
    <location>
        <begin position="14"/>
        <end position="25"/>
    </location>
</feature>
<reference evidence="2 3" key="1">
    <citation type="journal article" date="2011" name="J. Virol.">
        <title>Genomic and proteomic analysis of invertebrate iridovirus type 9.</title>
        <authorList>
            <person name="Wong C.K."/>
            <person name="Young V.L."/>
            <person name="Kleffmann T."/>
            <person name="Ward V.K."/>
        </authorList>
    </citation>
    <scope>NUCLEOTIDE SEQUENCE [LARGE SCALE GENOMIC DNA]</scope>
</reference>
<evidence type="ECO:0000313" key="3">
    <source>
        <dbReference type="Proteomes" id="UP000112896"/>
    </source>
</evidence>
<dbReference type="EMBL" id="GQ918152">
    <property type="protein sequence ID" value="ADO00512.1"/>
    <property type="molecule type" value="Genomic_DNA"/>
</dbReference>
<name>G0T5J4_IRV9</name>
<organism evidence="2 3">
    <name type="scientific">Wiseana iridescent virus</name>
    <name type="common">WIV</name>
    <name type="synonym">Insect iridescent virus type 9</name>
    <dbReference type="NCBI Taxonomy" id="68347"/>
    <lineage>
        <taxon>Viruses</taxon>
        <taxon>Varidnaviria</taxon>
        <taxon>Bamfordvirae</taxon>
        <taxon>Nucleocytoviricota</taxon>
        <taxon>Megaviricetes</taxon>
        <taxon>Pimascovirales</taxon>
        <taxon>Pimascovirales incertae sedis</taxon>
        <taxon>Iridoviridae</taxon>
        <taxon>Betairidovirinae</taxon>
        <taxon>Chloriridovirus</taxon>
        <taxon>Chloriridovirus wiseana1</taxon>
        <taxon>Invertebrate iridescent virus 9</taxon>
    </lineage>
</organism>
<evidence type="ECO:0000313" key="2">
    <source>
        <dbReference type="EMBL" id="ADO00512.1"/>
    </source>
</evidence>
<evidence type="ECO:0000256" key="1">
    <source>
        <dbReference type="SAM" id="MobiDB-lite"/>
    </source>
</evidence>
<accession>G0T5J4</accession>
<dbReference type="RefSeq" id="YP_004732951.1">
    <property type="nucleotide sequence ID" value="NC_015780.1"/>
</dbReference>
<dbReference type="Proteomes" id="UP000112896">
    <property type="component" value="Segment"/>
</dbReference>
<dbReference type="GeneID" id="10963890"/>
<organismHost>
    <name type="scientific">Wiseana cervinata</name>
    <dbReference type="NCBI Taxonomy" id="107013"/>
</organismHost>
<dbReference type="KEGG" id="vg:10963890"/>